<protein>
    <submittedName>
        <fullName evidence="3">Uncharacterized protein LOC124293276</fullName>
    </submittedName>
</protein>
<evidence type="ECO:0000313" key="3">
    <source>
        <dbReference type="RefSeq" id="XP_046589486.1"/>
    </source>
</evidence>
<gene>
    <name evidence="3" type="primary">LOC124293276</name>
</gene>
<feature type="compositionally biased region" description="Polar residues" evidence="1">
    <location>
        <begin position="149"/>
        <end position="158"/>
    </location>
</feature>
<reference evidence="3" key="1">
    <citation type="submission" date="2025-08" db="UniProtKB">
        <authorList>
            <consortium name="RefSeq"/>
        </authorList>
    </citation>
    <scope>IDENTIFICATION</scope>
    <source>
        <tissue evidence="3">Thorax and Abdomen</tissue>
    </source>
</reference>
<name>A0ABM3FN86_NEOLC</name>
<dbReference type="GeneID" id="124293276"/>
<sequence length="243" mass="27478">MSSETEELKCVFCNKVKNEKSLIFSEESMSKCQKILRLRKIHKLKYKDVILPDENYDLAYHSSCYKAFTALKRQFYSIDGKGKVPSQSSTSLSAIEQPSTSADTSIIDDTIVHDSLVQDVNLPETEVEKEIDAEAEQPLEERPPEDSAESSTTQITDTVAPTSEAAAILRAEIKGIKRKKLPQYLTSQRLIKGECSTPPLISEFFSSILGGYRRKRRNCDSFQRHVNSLSQDIIYMTEKINVL</sequence>
<proteinExistence type="predicted"/>
<keyword evidence="2" id="KW-1185">Reference proteome</keyword>
<evidence type="ECO:0000313" key="2">
    <source>
        <dbReference type="Proteomes" id="UP000829291"/>
    </source>
</evidence>
<organism evidence="2 3">
    <name type="scientific">Neodiprion lecontei</name>
    <name type="common">Redheaded pine sawfly</name>
    <dbReference type="NCBI Taxonomy" id="441921"/>
    <lineage>
        <taxon>Eukaryota</taxon>
        <taxon>Metazoa</taxon>
        <taxon>Ecdysozoa</taxon>
        <taxon>Arthropoda</taxon>
        <taxon>Hexapoda</taxon>
        <taxon>Insecta</taxon>
        <taxon>Pterygota</taxon>
        <taxon>Neoptera</taxon>
        <taxon>Endopterygota</taxon>
        <taxon>Hymenoptera</taxon>
        <taxon>Tenthredinoidea</taxon>
        <taxon>Diprionidae</taxon>
        <taxon>Diprioninae</taxon>
        <taxon>Neodiprion</taxon>
    </lineage>
</organism>
<accession>A0ABM3FN86</accession>
<dbReference type="RefSeq" id="XP_046589486.1">
    <property type="nucleotide sequence ID" value="XM_046733530.1"/>
</dbReference>
<feature type="region of interest" description="Disordered" evidence="1">
    <location>
        <begin position="133"/>
        <end position="158"/>
    </location>
</feature>
<evidence type="ECO:0000256" key="1">
    <source>
        <dbReference type="SAM" id="MobiDB-lite"/>
    </source>
</evidence>
<dbReference type="Proteomes" id="UP000829291">
    <property type="component" value="Chromosome 3"/>
</dbReference>